<dbReference type="GeneID" id="115621280"/>
<keyword evidence="3" id="KW-1185">Reference proteome</keyword>
<name>A0A6J2T729_DROLE</name>
<gene>
    <name evidence="4" type="primary">LOC115621280</name>
</gene>
<dbReference type="GO" id="GO:0030317">
    <property type="term" value="P:flagellated sperm motility"/>
    <property type="evidence" value="ECO:0007669"/>
    <property type="project" value="TreeGrafter"/>
</dbReference>
<dbReference type="RefSeq" id="XP_030370742.1">
    <property type="nucleotide sequence ID" value="XM_030514882.1"/>
</dbReference>
<dbReference type="OrthoDB" id="10265862at2759"/>
<evidence type="ECO:0000313" key="4">
    <source>
        <dbReference type="RefSeq" id="XP_030370742.1"/>
    </source>
</evidence>
<dbReference type="GO" id="GO:0031514">
    <property type="term" value="C:motile cilium"/>
    <property type="evidence" value="ECO:0007669"/>
    <property type="project" value="TreeGrafter"/>
</dbReference>
<feature type="domain" description="IQ motif and ubiquitin-like" evidence="2">
    <location>
        <begin position="404"/>
        <end position="521"/>
    </location>
</feature>
<dbReference type="AlphaFoldDB" id="A0A6J2T729"/>
<dbReference type="GO" id="GO:0060271">
    <property type="term" value="P:cilium assembly"/>
    <property type="evidence" value="ECO:0007669"/>
    <property type="project" value="TreeGrafter"/>
</dbReference>
<sequence length="708" mass="84112">MSDSKYPTSHVRNVQLNVDPSERPKEPPTCPPPYEKRSTESEHSEECCVDLENVTVKFRISETQVVAQVYPNNMTIAEVKQDISRKFEVDPELIILKQKQQLLCDALAINSCQTDQFGIHEFEMGLRIVGDSSSSIGSLPKLDLNVYYDKFRLPDFITVHIPGENTEDGQPKNVVVEIENKAIIKPFLCGYRDKISGKEYLDAFTQTGPYFDKWKYRRYRTRDTQTWDKKEKTLNTAHEQASQCFLDGINMRYLSSATDFVIVPGKYQTYAQKERAERKLEKILLIQRNWRRWILWKYIHIRAKEYRRLVHNREEEEQRYKECVEQRVERQQLIKQFPRTKDDFDLLYAEVGRWKRAELQRITRLYEGPARISEVNILLDKEIQLLNGVERQRRLVYNAMEDFRKEQLLKKLGKPIEWIGYKDCKIHLDLLRTQRVRFLTEVFKDLNKPLAKDKRLELIRSVMELLAEETCFPSFPELFDLFEREKNLLLYTKSSDTEILRKRQNILFFDLIKFQKKEPEKRTPSRMCMVCKKVKPYAQFAIRTRQSHVDTCKHCYYLKLVATENTVYQSILRCIQRDERKRKCATSFAFVLQPDDVRHIIDKIWHGHSILSKCEDISELRLPRWLKSDEWSPWNCVCLTEKETRDHYKIVDLEKVYDPKLILEVGNRHMLARSSFHTLAAVATEFQETGQWWKVGMNKQRTSDLNAV</sequence>
<reference evidence="4" key="1">
    <citation type="submission" date="2025-08" db="UniProtKB">
        <authorList>
            <consortium name="RefSeq"/>
        </authorList>
    </citation>
    <scope>IDENTIFICATION</scope>
    <source>
        <strain evidence="4">11010-0011.00</strain>
        <tissue evidence="4">Whole body</tissue>
    </source>
</reference>
<evidence type="ECO:0000256" key="1">
    <source>
        <dbReference type="SAM" id="MobiDB-lite"/>
    </source>
</evidence>
<dbReference type="InterPro" id="IPR057887">
    <property type="entry name" value="IQUB_helical"/>
</dbReference>
<organism evidence="3 4">
    <name type="scientific">Drosophila lebanonensis</name>
    <name type="common">Fruit fly</name>
    <name type="synonym">Scaptodrosophila lebanonensis</name>
    <dbReference type="NCBI Taxonomy" id="7225"/>
    <lineage>
        <taxon>Eukaryota</taxon>
        <taxon>Metazoa</taxon>
        <taxon>Ecdysozoa</taxon>
        <taxon>Arthropoda</taxon>
        <taxon>Hexapoda</taxon>
        <taxon>Insecta</taxon>
        <taxon>Pterygota</taxon>
        <taxon>Neoptera</taxon>
        <taxon>Endopterygota</taxon>
        <taxon>Diptera</taxon>
        <taxon>Brachycera</taxon>
        <taxon>Muscomorpha</taxon>
        <taxon>Ephydroidea</taxon>
        <taxon>Drosophilidae</taxon>
        <taxon>Scaptodrosophila</taxon>
    </lineage>
</organism>
<dbReference type="Pfam" id="PF25805">
    <property type="entry name" value="IQUB"/>
    <property type="match status" value="1"/>
</dbReference>
<dbReference type="GO" id="GO:0001669">
    <property type="term" value="C:acrosomal vesicle"/>
    <property type="evidence" value="ECO:0007669"/>
    <property type="project" value="TreeGrafter"/>
</dbReference>
<feature type="region of interest" description="Disordered" evidence="1">
    <location>
        <begin position="1"/>
        <end position="42"/>
    </location>
</feature>
<dbReference type="InterPro" id="IPR037695">
    <property type="entry name" value="IQUB"/>
</dbReference>
<protein>
    <submittedName>
        <fullName evidence="4">IQ and ubiquitin-like domain-containing protein</fullName>
    </submittedName>
</protein>
<dbReference type="Proteomes" id="UP000504634">
    <property type="component" value="Unplaced"/>
</dbReference>
<evidence type="ECO:0000259" key="2">
    <source>
        <dbReference type="Pfam" id="PF25805"/>
    </source>
</evidence>
<accession>A0A6J2T729</accession>
<dbReference type="PANTHER" id="PTHR21074:SF0">
    <property type="entry name" value="IQ AND UBIQUITIN-LIKE DOMAIN-CONTAINING PROTEIN"/>
    <property type="match status" value="1"/>
</dbReference>
<proteinExistence type="predicted"/>
<feature type="compositionally biased region" description="Polar residues" evidence="1">
    <location>
        <begin position="1"/>
        <end position="18"/>
    </location>
</feature>
<dbReference type="PANTHER" id="PTHR21074">
    <property type="entry name" value="IQ AND UBIQUITIN-LIKE DOMAIN-CONTAINING PROTEIN"/>
    <property type="match status" value="1"/>
</dbReference>
<evidence type="ECO:0000313" key="3">
    <source>
        <dbReference type="Proteomes" id="UP000504634"/>
    </source>
</evidence>